<evidence type="ECO:0000313" key="3">
    <source>
        <dbReference type="Proteomes" id="UP000821866"/>
    </source>
</evidence>
<evidence type="ECO:0008006" key="4">
    <source>
        <dbReference type="Google" id="ProtNLM"/>
    </source>
</evidence>
<organism evidence="2 3">
    <name type="scientific">Rhipicephalus microplus</name>
    <name type="common">Cattle tick</name>
    <name type="synonym">Boophilus microplus</name>
    <dbReference type="NCBI Taxonomy" id="6941"/>
    <lineage>
        <taxon>Eukaryota</taxon>
        <taxon>Metazoa</taxon>
        <taxon>Ecdysozoa</taxon>
        <taxon>Arthropoda</taxon>
        <taxon>Chelicerata</taxon>
        <taxon>Arachnida</taxon>
        <taxon>Acari</taxon>
        <taxon>Parasitiformes</taxon>
        <taxon>Ixodida</taxon>
        <taxon>Ixodoidea</taxon>
        <taxon>Ixodidae</taxon>
        <taxon>Rhipicephalinae</taxon>
        <taxon>Rhipicephalus</taxon>
        <taxon>Boophilus</taxon>
    </lineage>
</organism>
<dbReference type="Pfam" id="PF01019">
    <property type="entry name" value="G_glu_transpept"/>
    <property type="match status" value="2"/>
</dbReference>
<dbReference type="GO" id="GO:0005886">
    <property type="term" value="C:plasma membrane"/>
    <property type="evidence" value="ECO:0007669"/>
    <property type="project" value="TreeGrafter"/>
</dbReference>
<reference evidence="2" key="2">
    <citation type="submission" date="2021-09" db="EMBL/GenBank/DDBJ databases">
        <authorList>
            <person name="Jia N."/>
            <person name="Wang J."/>
            <person name="Shi W."/>
            <person name="Du L."/>
            <person name="Sun Y."/>
            <person name="Zhan W."/>
            <person name="Jiang J."/>
            <person name="Wang Q."/>
            <person name="Zhang B."/>
            <person name="Ji P."/>
            <person name="Sakyi L.B."/>
            <person name="Cui X."/>
            <person name="Yuan T."/>
            <person name="Jiang B."/>
            <person name="Yang W."/>
            <person name="Lam T.T.-Y."/>
            <person name="Chang Q."/>
            <person name="Ding S."/>
            <person name="Wang X."/>
            <person name="Zhu J."/>
            <person name="Ruan X."/>
            <person name="Zhao L."/>
            <person name="Wei J."/>
            <person name="Que T."/>
            <person name="Du C."/>
            <person name="Cheng J."/>
            <person name="Dai P."/>
            <person name="Han X."/>
            <person name="Huang E."/>
            <person name="Gao Y."/>
            <person name="Liu J."/>
            <person name="Shao H."/>
            <person name="Ye R."/>
            <person name="Li L."/>
            <person name="Wei W."/>
            <person name="Wang X."/>
            <person name="Wang C."/>
            <person name="Huo Q."/>
            <person name="Li W."/>
            <person name="Guo W."/>
            <person name="Chen H."/>
            <person name="Chen S."/>
            <person name="Zhou L."/>
            <person name="Zhou L."/>
            <person name="Ni X."/>
            <person name="Tian J."/>
            <person name="Zhou Y."/>
            <person name="Sheng Y."/>
            <person name="Liu T."/>
            <person name="Pan Y."/>
            <person name="Xia L."/>
            <person name="Li J."/>
            <person name="Zhao F."/>
            <person name="Cao W."/>
        </authorList>
    </citation>
    <scope>NUCLEOTIDE SEQUENCE</scope>
    <source>
        <strain evidence="2">Rmic-2018</strain>
        <tissue evidence="2">Larvae</tissue>
    </source>
</reference>
<evidence type="ECO:0000313" key="2">
    <source>
        <dbReference type="EMBL" id="KAH8041224.1"/>
    </source>
</evidence>
<dbReference type="VEuPathDB" id="VectorBase:LOC119160983"/>
<dbReference type="InterPro" id="IPR000101">
    <property type="entry name" value="GGT_peptidase"/>
</dbReference>
<accession>A0A9J6F543</accession>
<dbReference type="AlphaFoldDB" id="A0A9J6F543"/>
<gene>
    <name evidence="2" type="ORF">HPB51_014372</name>
</gene>
<dbReference type="GO" id="GO:0006751">
    <property type="term" value="P:glutathione catabolic process"/>
    <property type="evidence" value="ECO:0007669"/>
    <property type="project" value="InterPro"/>
</dbReference>
<dbReference type="GO" id="GO:0036374">
    <property type="term" value="F:glutathione hydrolase activity"/>
    <property type="evidence" value="ECO:0007669"/>
    <property type="project" value="InterPro"/>
</dbReference>
<dbReference type="PANTHER" id="PTHR11686">
    <property type="entry name" value="GAMMA GLUTAMYL TRANSPEPTIDASE"/>
    <property type="match status" value="1"/>
</dbReference>
<feature type="binding site" evidence="1">
    <location>
        <begin position="113"/>
        <end position="114"/>
    </location>
    <ligand>
        <name>L-glutamate</name>
        <dbReference type="ChEBI" id="CHEBI:29985"/>
    </ligand>
</feature>
<reference evidence="2" key="1">
    <citation type="journal article" date="2020" name="Cell">
        <title>Large-Scale Comparative Analyses of Tick Genomes Elucidate Their Genetic Diversity and Vector Capacities.</title>
        <authorList>
            <consortium name="Tick Genome and Microbiome Consortium (TIGMIC)"/>
            <person name="Jia N."/>
            <person name="Wang J."/>
            <person name="Shi W."/>
            <person name="Du L."/>
            <person name="Sun Y."/>
            <person name="Zhan W."/>
            <person name="Jiang J.F."/>
            <person name="Wang Q."/>
            <person name="Zhang B."/>
            <person name="Ji P."/>
            <person name="Bell-Sakyi L."/>
            <person name="Cui X.M."/>
            <person name="Yuan T.T."/>
            <person name="Jiang B.G."/>
            <person name="Yang W.F."/>
            <person name="Lam T.T."/>
            <person name="Chang Q.C."/>
            <person name="Ding S.J."/>
            <person name="Wang X.J."/>
            <person name="Zhu J.G."/>
            <person name="Ruan X.D."/>
            <person name="Zhao L."/>
            <person name="Wei J.T."/>
            <person name="Ye R.Z."/>
            <person name="Que T.C."/>
            <person name="Du C.H."/>
            <person name="Zhou Y.H."/>
            <person name="Cheng J.X."/>
            <person name="Dai P.F."/>
            <person name="Guo W.B."/>
            <person name="Han X.H."/>
            <person name="Huang E.J."/>
            <person name="Li L.F."/>
            <person name="Wei W."/>
            <person name="Gao Y.C."/>
            <person name="Liu J.Z."/>
            <person name="Shao H.Z."/>
            <person name="Wang X."/>
            <person name="Wang C.C."/>
            <person name="Yang T.C."/>
            <person name="Huo Q.B."/>
            <person name="Li W."/>
            <person name="Chen H.Y."/>
            <person name="Chen S.E."/>
            <person name="Zhou L.G."/>
            <person name="Ni X.B."/>
            <person name="Tian J.H."/>
            <person name="Sheng Y."/>
            <person name="Liu T."/>
            <person name="Pan Y.S."/>
            <person name="Xia L.Y."/>
            <person name="Li J."/>
            <person name="Zhao F."/>
            <person name="Cao W.C."/>
        </authorList>
    </citation>
    <scope>NUCLEOTIDE SEQUENCE</scope>
    <source>
        <strain evidence="2">Rmic-2018</strain>
    </source>
</reference>
<dbReference type="Proteomes" id="UP000821866">
    <property type="component" value="Chromosome 1"/>
</dbReference>
<proteinExistence type="predicted"/>
<dbReference type="InterPro" id="IPR029055">
    <property type="entry name" value="Ntn_hydrolases_N"/>
</dbReference>
<comment type="caution">
    <text evidence="2">The sequence shown here is derived from an EMBL/GenBank/DDBJ whole genome shotgun (WGS) entry which is preliminary data.</text>
</comment>
<dbReference type="PANTHER" id="PTHR11686:SF9">
    <property type="entry name" value="RE13973P"/>
    <property type="match status" value="1"/>
</dbReference>
<evidence type="ECO:0000256" key="1">
    <source>
        <dbReference type="PIRSR" id="PIRSR600101-2"/>
    </source>
</evidence>
<name>A0A9J6F543_RHIMP</name>
<feature type="binding site" evidence="1">
    <location>
        <position position="136"/>
    </location>
    <ligand>
        <name>L-glutamate</name>
        <dbReference type="ChEBI" id="CHEBI:29985"/>
    </ligand>
</feature>
<feature type="binding site" evidence="1">
    <location>
        <position position="85"/>
    </location>
    <ligand>
        <name>L-glutamate</name>
        <dbReference type="ChEBI" id="CHEBI:29985"/>
    </ligand>
</feature>
<dbReference type="Gene3D" id="3.60.20.40">
    <property type="match status" value="1"/>
</dbReference>
<dbReference type="InterPro" id="IPR043137">
    <property type="entry name" value="GGT_ssub_C"/>
</dbReference>
<dbReference type="SUPFAM" id="SSF56235">
    <property type="entry name" value="N-terminal nucleophile aminohydrolases (Ntn hydrolases)"/>
    <property type="match status" value="1"/>
</dbReference>
<protein>
    <recommendedName>
        <fullName evidence="4">Gamma-glutamyltransferase</fullName>
    </recommendedName>
</protein>
<keyword evidence="3" id="KW-1185">Reference proteome</keyword>
<dbReference type="EMBL" id="JABSTU010000001">
    <property type="protein sequence ID" value="KAH8041224.1"/>
    <property type="molecule type" value="Genomic_DNA"/>
</dbReference>
<sequence>MTTDDLKNYTVRWVKPVSTTFQGNYTLFSVPPPGSGPVLAYILGIMDKFRSENESCLPDNITTLHSFGSLVRTKSGVLLNNQMDDFSRPGKPNVYGLAPSKANFIVPGKRPMSSMAPMVIVDDSGEVQLAMGGTGGSLITSGIALDTVTLHKHWDERTRVIVEAAQMAREQVTCISKPSVSLSEKELRFLEGFGARK</sequence>